<reference evidence="1 2" key="1">
    <citation type="submission" date="2019-03" db="EMBL/GenBank/DDBJ databases">
        <title>Genomic Encyclopedia of Type Strains, Phase IV (KMG-IV): sequencing the most valuable type-strain genomes for metagenomic binning, comparative biology and taxonomic classification.</title>
        <authorList>
            <person name="Goeker M."/>
        </authorList>
    </citation>
    <scope>NUCLEOTIDE SEQUENCE [LARGE SCALE GENOMIC DNA]</scope>
    <source>
        <strain evidence="1 2">DSM 19345</strain>
    </source>
</reference>
<gene>
    <name evidence="1" type="ORF">EDC22_10436</name>
</gene>
<accession>A0A4R3ME68</accession>
<dbReference type="Proteomes" id="UP000295678">
    <property type="component" value="Unassembled WGS sequence"/>
</dbReference>
<dbReference type="EMBL" id="SMAK01000004">
    <property type="protein sequence ID" value="TCT11283.1"/>
    <property type="molecule type" value="Genomic_DNA"/>
</dbReference>
<name>A0A4R3ME68_9HYPH</name>
<organism evidence="1 2">
    <name type="scientific">Tepidamorphus gemmatus</name>
    <dbReference type="NCBI Taxonomy" id="747076"/>
    <lineage>
        <taxon>Bacteria</taxon>
        <taxon>Pseudomonadati</taxon>
        <taxon>Pseudomonadota</taxon>
        <taxon>Alphaproteobacteria</taxon>
        <taxon>Hyphomicrobiales</taxon>
        <taxon>Tepidamorphaceae</taxon>
        <taxon>Tepidamorphus</taxon>
    </lineage>
</organism>
<protein>
    <recommendedName>
        <fullName evidence="3">DUF4105 domain-containing protein</fullName>
    </recommendedName>
</protein>
<proteinExistence type="predicted"/>
<evidence type="ECO:0000313" key="2">
    <source>
        <dbReference type="Proteomes" id="UP000295678"/>
    </source>
</evidence>
<dbReference type="AlphaFoldDB" id="A0A4R3ME68"/>
<comment type="caution">
    <text evidence="1">The sequence shown here is derived from an EMBL/GenBank/DDBJ whole genome shotgun (WGS) entry which is preliminary data.</text>
</comment>
<keyword evidence="2" id="KW-1185">Reference proteome</keyword>
<evidence type="ECO:0008006" key="3">
    <source>
        <dbReference type="Google" id="ProtNLM"/>
    </source>
</evidence>
<evidence type="ECO:0000313" key="1">
    <source>
        <dbReference type="EMBL" id="TCT11283.1"/>
    </source>
</evidence>
<dbReference type="PROSITE" id="PS51257">
    <property type="entry name" value="PROKAR_LIPOPROTEIN"/>
    <property type="match status" value="1"/>
</dbReference>
<sequence>MLRCRHLVILVSGLLLGGCNMLRKDAPSYMLAFADDALADPALEAPVEDDEIARPGDFVVEFRARTGPDIVGHTFIAYGRVAEDNTIADEMTAGLYPKDNIGGFVFGITGTESTMTAVPLDELIPPSIVFRHRLTSDEYARLLAAIEAARADPPDWSWVGYNCNSFVADMARVVDLKVPAGATFLAPMLLVSELKRLNSD</sequence>